<sequence>MTTVSSVTPDIAPPRPVRAPLVSVSDKPFAYVLHGLIEAQLASPPAAPPAPAGPPVVAPIVIGPKGPTTIGAFTLGRLVLTGSATFPEIPAA</sequence>
<dbReference type="RefSeq" id="WP_345729489.1">
    <property type="nucleotide sequence ID" value="NZ_BAAAYN010000024.1"/>
</dbReference>
<name>A0ABP6SZA9_9ACTN</name>
<dbReference type="Proteomes" id="UP001501676">
    <property type="component" value="Unassembled WGS sequence"/>
</dbReference>
<evidence type="ECO:0000313" key="2">
    <source>
        <dbReference type="Proteomes" id="UP001501676"/>
    </source>
</evidence>
<accession>A0ABP6SZA9</accession>
<keyword evidence="2" id="KW-1185">Reference proteome</keyword>
<gene>
    <name evidence="1" type="ORF">GCM10020369_38070</name>
</gene>
<evidence type="ECO:0000313" key="1">
    <source>
        <dbReference type="EMBL" id="GAA3389135.1"/>
    </source>
</evidence>
<dbReference type="EMBL" id="BAAAYN010000024">
    <property type="protein sequence ID" value="GAA3389135.1"/>
    <property type="molecule type" value="Genomic_DNA"/>
</dbReference>
<organism evidence="1 2">
    <name type="scientific">Cryptosporangium minutisporangium</name>
    <dbReference type="NCBI Taxonomy" id="113569"/>
    <lineage>
        <taxon>Bacteria</taxon>
        <taxon>Bacillati</taxon>
        <taxon>Actinomycetota</taxon>
        <taxon>Actinomycetes</taxon>
        <taxon>Cryptosporangiales</taxon>
        <taxon>Cryptosporangiaceae</taxon>
        <taxon>Cryptosporangium</taxon>
    </lineage>
</organism>
<reference evidence="2" key="1">
    <citation type="journal article" date="2019" name="Int. J. Syst. Evol. Microbiol.">
        <title>The Global Catalogue of Microorganisms (GCM) 10K type strain sequencing project: providing services to taxonomists for standard genome sequencing and annotation.</title>
        <authorList>
            <consortium name="The Broad Institute Genomics Platform"/>
            <consortium name="The Broad Institute Genome Sequencing Center for Infectious Disease"/>
            <person name="Wu L."/>
            <person name="Ma J."/>
        </authorList>
    </citation>
    <scope>NUCLEOTIDE SEQUENCE [LARGE SCALE GENOMIC DNA]</scope>
    <source>
        <strain evidence="2">JCM 9458</strain>
    </source>
</reference>
<protein>
    <submittedName>
        <fullName evidence="1">Uncharacterized protein</fullName>
    </submittedName>
</protein>
<proteinExistence type="predicted"/>
<comment type="caution">
    <text evidence="1">The sequence shown here is derived from an EMBL/GenBank/DDBJ whole genome shotgun (WGS) entry which is preliminary data.</text>
</comment>